<evidence type="ECO:0000256" key="1">
    <source>
        <dbReference type="SAM" id="MobiDB-lite"/>
    </source>
</evidence>
<protein>
    <submittedName>
        <fullName evidence="2">Uncharacterized protein</fullName>
    </submittedName>
</protein>
<proteinExistence type="predicted"/>
<feature type="compositionally biased region" description="Polar residues" evidence="1">
    <location>
        <begin position="1"/>
        <end position="19"/>
    </location>
</feature>
<dbReference type="OrthoDB" id="5278621at2759"/>
<name>A0A084AYH2_STACB</name>
<feature type="region of interest" description="Disordered" evidence="1">
    <location>
        <begin position="1"/>
        <end position="23"/>
    </location>
</feature>
<dbReference type="Proteomes" id="UP000028045">
    <property type="component" value="Unassembled WGS sequence"/>
</dbReference>
<sequence>MADNTNRLADQAQNLNPSTKPKIMDEQGAVGKQFTDKGAIGGAAERIGGPFDKEGVVGKQFTTDGSIGGSVQSALGGQKEK</sequence>
<gene>
    <name evidence="2" type="ORF">S7711_06825</name>
</gene>
<organism evidence="2 3">
    <name type="scientific">Stachybotrys chartarum (strain CBS 109288 / IBT 7711)</name>
    <name type="common">Toxic black mold</name>
    <name type="synonym">Stilbospora chartarum</name>
    <dbReference type="NCBI Taxonomy" id="1280523"/>
    <lineage>
        <taxon>Eukaryota</taxon>
        <taxon>Fungi</taxon>
        <taxon>Dikarya</taxon>
        <taxon>Ascomycota</taxon>
        <taxon>Pezizomycotina</taxon>
        <taxon>Sordariomycetes</taxon>
        <taxon>Hypocreomycetidae</taxon>
        <taxon>Hypocreales</taxon>
        <taxon>Stachybotryaceae</taxon>
        <taxon>Stachybotrys</taxon>
    </lineage>
</organism>
<feature type="compositionally biased region" description="Polar residues" evidence="1">
    <location>
        <begin position="60"/>
        <end position="75"/>
    </location>
</feature>
<dbReference type="HOGENOM" id="CLU_150138_2_1_1"/>
<keyword evidence="3" id="KW-1185">Reference proteome</keyword>
<dbReference type="EMBL" id="KL648449">
    <property type="protein sequence ID" value="KEY70351.1"/>
    <property type="molecule type" value="Genomic_DNA"/>
</dbReference>
<reference evidence="2 3" key="1">
    <citation type="journal article" date="2014" name="BMC Genomics">
        <title>Comparative genome sequencing reveals chemotype-specific gene clusters in the toxigenic black mold Stachybotrys.</title>
        <authorList>
            <person name="Semeiks J."/>
            <person name="Borek D."/>
            <person name="Otwinowski Z."/>
            <person name="Grishin N.V."/>
        </authorList>
    </citation>
    <scope>NUCLEOTIDE SEQUENCE [LARGE SCALE GENOMIC DNA]</scope>
    <source>
        <strain evidence="3">CBS 109288 / IBT 7711</strain>
    </source>
</reference>
<evidence type="ECO:0000313" key="3">
    <source>
        <dbReference type="Proteomes" id="UP000028045"/>
    </source>
</evidence>
<accession>A0A084AYH2</accession>
<evidence type="ECO:0000313" key="2">
    <source>
        <dbReference type="EMBL" id="KEY70351.1"/>
    </source>
</evidence>
<dbReference type="AlphaFoldDB" id="A0A084AYH2"/>
<feature type="region of interest" description="Disordered" evidence="1">
    <location>
        <begin position="43"/>
        <end position="81"/>
    </location>
</feature>